<dbReference type="Pfam" id="PF17972">
    <property type="entry name" value="bMG5"/>
    <property type="match status" value="1"/>
</dbReference>
<dbReference type="InterPro" id="IPR002890">
    <property type="entry name" value="MG2"/>
</dbReference>
<dbReference type="RefSeq" id="WP_002702405.1">
    <property type="nucleotide sequence ID" value="NZ_AGRW01000032.1"/>
</dbReference>
<dbReference type="Pfam" id="PF00207">
    <property type="entry name" value="A2M"/>
    <property type="match status" value="1"/>
</dbReference>
<feature type="domain" description="Alpha-2-macroglobulin" evidence="4">
    <location>
        <begin position="1255"/>
        <end position="1344"/>
    </location>
</feature>
<comment type="similarity">
    <text evidence="1">Belongs to the protease inhibitor I39 (alpha-2-macroglobulin) family. Bacterial alpha-2-macroglobulin subfamily.</text>
</comment>
<comment type="caution">
    <text evidence="5">The sequence shown here is derived from an EMBL/GenBank/DDBJ whole genome shotgun (WGS) entry which is preliminary data.</text>
</comment>
<reference evidence="5 6" key="1">
    <citation type="submission" date="2011-09" db="EMBL/GenBank/DDBJ databases">
        <title>The draft genome of Treponema saccharophilum DSM 2985.</title>
        <authorList>
            <consortium name="US DOE Joint Genome Institute (JGI-PGF)"/>
            <person name="Lucas S."/>
            <person name="Copeland A."/>
            <person name="Lapidus A."/>
            <person name="Glavina del Rio T."/>
            <person name="Dalin E."/>
            <person name="Tice H."/>
            <person name="Bruce D."/>
            <person name="Goodwin L."/>
            <person name="Pitluck S."/>
            <person name="Peters L."/>
            <person name="Kyrpides N."/>
            <person name="Mavromatis K."/>
            <person name="Ivanova N."/>
            <person name="Markowitz V."/>
            <person name="Cheng J.-F."/>
            <person name="Hugenholtz P."/>
            <person name="Woyke T."/>
            <person name="Wu D."/>
            <person name="Gronow S."/>
            <person name="Wellnitz S."/>
            <person name="Brambilla E."/>
            <person name="Klenk H.-P."/>
            <person name="Eisen J.A."/>
        </authorList>
    </citation>
    <scope>NUCLEOTIDE SEQUENCE [LARGE SCALE GENOMIC DNA]</scope>
    <source>
        <strain evidence="5 6">DSM 2985</strain>
    </source>
</reference>
<dbReference type="Gene3D" id="2.60.40.1930">
    <property type="match status" value="1"/>
</dbReference>
<evidence type="ECO:0000313" key="6">
    <source>
        <dbReference type="Proteomes" id="UP000003571"/>
    </source>
</evidence>
<evidence type="ECO:0000256" key="1">
    <source>
        <dbReference type="ARBA" id="ARBA00010556"/>
    </source>
</evidence>
<dbReference type="SMART" id="SM01360">
    <property type="entry name" value="A2M"/>
    <property type="match status" value="1"/>
</dbReference>
<dbReference type="PATRIC" id="fig|907348.3.peg.434"/>
<dbReference type="Pfam" id="PF17973">
    <property type="entry name" value="bMG10"/>
    <property type="match status" value="1"/>
</dbReference>
<dbReference type="Gene3D" id="1.50.10.20">
    <property type="match status" value="1"/>
</dbReference>
<evidence type="ECO:0000259" key="3">
    <source>
        <dbReference type="SMART" id="SM01359"/>
    </source>
</evidence>
<organism evidence="5 6">
    <name type="scientific">Treponema saccharophilum DSM 2985</name>
    <dbReference type="NCBI Taxonomy" id="907348"/>
    <lineage>
        <taxon>Bacteria</taxon>
        <taxon>Pseudomonadati</taxon>
        <taxon>Spirochaetota</taxon>
        <taxon>Spirochaetia</taxon>
        <taxon>Spirochaetales</taxon>
        <taxon>Treponemataceae</taxon>
        <taxon>Treponema</taxon>
    </lineage>
</organism>
<dbReference type="InterPro" id="IPR041246">
    <property type="entry name" value="Bact_MG10"/>
</dbReference>
<evidence type="ECO:0000259" key="4">
    <source>
        <dbReference type="SMART" id="SM01360"/>
    </source>
</evidence>
<dbReference type="SUPFAM" id="SSF48239">
    <property type="entry name" value="Terpenoid cyclases/Protein prenyltransferases"/>
    <property type="match status" value="1"/>
</dbReference>
<dbReference type="OrthoDB" id="9767116at2"/>
<keyword evidence="2" id="KW-0732">Signal</keyword>
<dbReference type="Proteomes" id="UP000003571">
    <property type="component" value="Unassembled WGS sequence"/>
</dbReference>
<dbReference type="InterPro" id="IPR008930">
    <property type="entry name" value="Terpenoid_cyclase/PrenylTrfase"/>
</dbReference>
<gene>
    <name evidence="5" type="ORF">TresaDRAFT_2556</name>
</gene>
<dbReference type="EMBL" id="AGRW01000032">
    <property type="protein sequence ID" value="EIC02776.1"/>
    <property type="molecule type" value="Genomic_DNA"/>
</dbReference>
<evidence type="ECO:0000313" key="5">
    <source>
        <dbReference type="EMBL" id="EIC02776.1"/>
    </source>
</evidence>
<name>H7EI00_9SPIR</name>
<dbReference type="Pfam" id="PF11974">
    <property type="entry name" value="bMG3"/>
    <property type="match status" value="1"/>
</dbReference>
<dbReference type="Gene3D" id="2.60.40.3710">
    <property type="match status" value="1"/>
</dbReference>
<accession>H7EI00</accession>
<dbReference type="Pfam" id="PF01835">
    <property type="entry name" value="MG2"/>
    <property type="match status" value="1"/>
</dbReference>
<dbReference type="PANTHER" id="PTHR40094:SF1">
    <property type="entry name" value="UBIQUITIN DOMAIN-CONTAINING PROTEIN"/>
    <property type="match status" value="1"/>
</dbReference>
<dbReference type="InterPro" id="IPR001599">
    <property type="entry name" value="Macroglobln_a2"/>
</dbReference>
<dbReference type="InterPro" id="IPR041203">
    <property type="entry name" value="Bact_A2M_MG5"/>
</dbReference>
<dbReference type="GO" id="GO:0004866">
    <property type="term" value="F:endopeptidase inhibitor activity"/>
    <property type="evidence" value="ECO:0007669"/>
    <property type="project" value="InterPro"/>
</dbReference>
<dbReference type="PANTHER" id="PTHR40094">
    <property type="entry name" value="ALPHA-2-MACROGLOBULIN HOMOLOG"/>
    <property type="match status" value="1"/>
</dbReference>
<sequence length="1901" mass="210498">MKMSDIFGDYKPPRWFTKGKEKAVSVLKRNSRKCKIALVVLAAVAVAVFIAKKAYDFVQANKPVNFSVDCYINEPYFDADYDPIRWGVLSINFSSSVAELSDIGKQTQQVEIKPPVKGSWVWEDESVLRFEAAENFKVATKYVVTLKKDLVASHITLETTELDFTTGDFSVDVGSMSYEIDDVNPDLKFLTFEMSANLPFDEESFAGKIKFVPDMKNPRNGTLEKRDYKAEVRFSGDHLRAYVTSEPLGMPATDVDMRAIIASGIASTAGGKKMGADERYYTISGMGSYACVNDCSVVLAQNEDGDEEQVVSLSLSGKSSVDAIGNALEIYVLPKDRPEEPGRGKISDYGWYSTEDVTKAVLAQSKKISFAKIPTENEYSALQSFKIDVAEGAYLYVRVASGVKFYGGYVMQEDAESVVHVPHYRKSLEIVSEGNVISMKGSHRVPIISRGISKFDVSLWRLRDDSVNDIVTQSNGSMKNFRFDSYSFDENNVGSLFEDTVFVNGADKDPRKAVVTNFDLSKYLKKGIFIFEVRGRGADEDYYYGGRSNIRDKRLILVTDLGIIVKKDSSGGKDIFVQSILNGTPVSGATVEVIERNGSVLRRATTDAGGHVNFRDTKNESGVRAYDPVAYQVTLGDDTSFMPYDSGERRLDFSDFDVGGTYGVEKADEIRSFVFSDRGIYRPGEEVRLGVITKTGDWSKGAEGLPCVFSVYNPKGKLYYSKESAIGESGMNEIVFKTDSNDLTGVYDVSVELKKTDSYGREYRVKIGYDSIKVEEFLPDTLEIKSLLSSAGKILGANGWVKPGEVKASVTLRNLFGTAASGNKIDAEISLKPGFARVTGFPGYRFVNPFVGSDSYTERLEQTVTDGEGKAEFSIDLDKYRKASYLLSFDATGYEKESGRNVSTSSSIYVSPLDYLVGWKTDGSLSYIGKDAKRTLSFVAVGPDLSAVDVNNIEWTLTETKFVSVLVKQPNGVYKYQSVRKEYPVETKKIAIGKSGLEIPLDIKNAGEFTITLKNSDGIKMCEIPYSIISEKNVQRSLARTAELELKAESASANPGEPLKIFLKAPYAGSGLICIERGKVYNYKWFTSSGTASEQTIEIPRELDGAEGNAYVTVLYKRDSKSDEIFMNPFCYAAIPISISLSKRTEQIRLSVPEQAKPGKEFPITYSGTRKSKVAIFAVDEGILNVAKYTKPNPLSFFFKKRALETETYEMLDLIMPEFEAVRLAHNMGAAGGGEGFSALAKNLNPFKRKQNETVAFWSGLVDIDETERTVKYRVPDHFNGRLHVFAVSASSDSIGVADTSAEIKADYVIVANSPTFAAPGDVFDVPVTVTNTVWGTKNTDIVLNVTPSSALELVGDRSAKMTLSEGKDATFRFQFKALEKNGNADITFVADGGGKSSKITVSMSIRPSMPYRVFTTSGMVRKGVNKKDSIDINRPMYDEYATRSVALSYLPSGMAEGLKFYLSKYPYGCSEQVTSRAFPYLYEGDRDDAEMMVNNAFAVISTRQKSNGAIGYWTEKSDSIEFLDCYCALFLGTAREKGWRIPESAFSKLKDRLSTIAGMSDNTYARAFAIYVLTKNEVVTKSYLDSLKETLTKEDKMTASGMFAAASYKMLGMDSEAKSLLSKIRRNANRGESRVGFEDDLFFDSLYLLLISEHFPERLADISGELLERMQKEIENCHYNSLSSAFACMALEKYRAIVPTAETGKFSVVQKFAKEKKIQPQEIKVSGEGVFRGEFDGNAVSLGIENSEKTDLFYQVVQGGFQREIPKKAETNGIEVFREFSVDGKVVSEFKVGDTVDVKVSLRSKGKNTVYNIAVIDMLPSGLETDIASARKSTDEWDYVDIREDRIVLYGSARDSVRSFTYKAKAITSGSFVVPPLFAESMYDRDINAIVPQEPVKVVR</sequence>
<feature type="domain" description="Alpha-2-macroglobulin bait region" evidence="3">
    <location>
        <begin position="1044"/>
        <end position="1186"/>
    </location>
</feature>
<protein>
    <submittedName>
        <fullName evidence="5">Conserved repeat domain protein</fullName>
    </submittedName>
</protein>
<dbReference type="InterPro" id="IPR011625">
    <property type="entry name" value="A2M_N_BRD"/>
</dbReference>
<proteinExistence type="inferred from homology"/>
<dbReference type="InterPro" id="IPR021868">
    <property type="entry name" value="Alpha_2_Macroglob_MG3"/>
</dbReference>
<dbReference type="Pfam" id="PF07703">
    <property type="entry name" value="A2M_BRD"/>
    <property type="match status" value="1"/>
</dbReference>
<evidence type="ECO:0000256" key="2">
    <source>
        <dbReference type="ARBA" id="ARBA00022729"/>
    </source>
</evidence>
<dbReference type="eggNOG" id="COG2373">
    <property type="taxonomic scope" value="Bacteria"/>
</dbReference>
<keyword evidence="6" id="KW-1185">Reference proteome</keyword>
<dbReference type="InterPro" id="IPR051802">
    <property type="entry name" value="YfhM-like"/>
</dbReference>
<dbReference type="SMART" id="SM01359">
    <property type="entry name" value="A2M_N_2"/>
    <property type="match status" value="1"/>
</dbReference>
<dbReference type="STRING" id="907348.TresaDRAFT_2556"/>